<dbReference type="Gene3D" id="2.60.40.1120">
    <property type="entry name" value="Carboxypeptidase-like, regulatory domain"/>
    <property type="match status" value="1"/>
</dbReference>
<feature type="domain" description="Rhamnogalacturonan lyase" evidence="2">
    <location>
        <begin position="209"/>
        <end position="256"/>
    </location>
</feature>
<dbReference type="InterPro" id="IPR013784">
    <property type="entry name" value="Carb-bd-like_fold"/>
</dbReference>
<name>A0A176S046_9GAMM</name>
<dbReference type="Pfam" id="PF14686">
    <property type="entry name" value="fn3_3"/>
    <property type="match status" value="1"/>
</dbReference>
<dbReference type="EMBL" id="LUTY01001706">
    <property type="protein sequence ID" value="OAD21334.1"/>
    <property type="molecule type" value="Genomic_DNA"/>
</dbReference>
<protein>
    <submittedName>
        <fullName evidence="3">Lipoprotein</fullName>
    </submittedName>
</protein>
<sequence>MLKLNQKEVLMKKPLSVVLSSVMVSALFLPVNAAAYKVVEVTNGGTITGQVTFAGSEADAKKHTKVYTITKDTDVCGTGKREINYVKVNKGALNDVVVYLDKVKKGKAWPEDEKNATIDQKGCEFLPFFTVMANKGELTAINSDPVAHNIHTYAIIGKAKKTMANVSQPVQGSQVTKTVKLKKRSTGLKVECDQHDFMHAFVFVAKNPYYARVAEDGSYTIKDIPPGKYKVKVWHGYLKDPRAKQVTVKAGQTKTVKTFEYKNKKK</sequence>
<keyword evidence="4" id="KW-1185">Reference proteome</keyword>
<evidence type="ECO:0000256" key="1">
    <source>
        <dbReference type="SAM" id="SignalP"/>
    </source>
</evidence>
<dbReference type="AlphaFoldDB" id="A0A176S046"/>
<feature type="chain" id="PRO_5008048977" evidence="1">
    <location>
        <begin position="34"/>
        <end position="266"/>
    </location>
</feature>
<keyword evidence="3" id="KW-0449">Lipoprotein</keyword>
<feature type="signal peptide" evidence="1">
    <location>
        <begin position="1"/>
        <end position="33"/>
    </location>
</feature>
<dbReference type="SUPFAM" id="SSF49452">
    <property type="entry name" value="Starch-binding domain-like"/>
    <property type="match status" value="1"/>
</dbReference>
<proteinExistence type="predicted"/>
<keyword evidence="1" id="KW-0732">Signal</keyword>
<dbReference type="Proteomes" id="UP000076962">
    <property type="component" value="Unassembled WGS sequence"/>
</dbReference>
<reference evidence="3 4" key="1">
    <citation type="submission" date="2016-05" db="EMBL/GenBank/DDBJ databases">
        <title>Single-cell genome of chain-forming Candidatus Thiomargarita nelsonii and comparison to other large sulfur-oxidizing bacteria.</title>
        <authorList>
            <person name="Winkel M."/>
            <person name="Salman V."/>
            <person name="Woyke T."/>
            <person name="Schulz-Vogt H."/>
            <person name="Richter M."/>
            <person name="Flood B."/>
            <person name="Bailey J."/>
            <person name="Amann R."/>
            <person name="Mussmann M."/>
        </authorList>
    </citation>
    <scope>NUCLEOTIDE SEQUENCE [LARGE SCALE GENOMIC DNA]</scope>
    <source>
        <strain evidence="3 4">THI036</strain>
    </source>
</reference>
<accession>A0A176S046</accession>
<dbReference type="GO" id="GO:0030246">
    <property type="term" value="F:carbohydrate binding"/>
    <property type="evidence" value="ECO:0007669"/>
    <property type="project" value="InterPro"/>
</dbReference>
<evidence type="ECO:0000259" key="2">
    <source>
        <dbReference type="Pfam" id="PF14686"/>
    </source>
</evidence>
<gene>
    <name evidence="3" type="ORF">THIOM_002901</name>
</gene>
<comment type="caution">
    <text evidence="3">The sequence shown here is derived from an EMBL/GenBank/DDBJ whole genome shotgun (WGS) entry which is preliminary data.</text>
</comment>
<dbReference type="InterPro" id="IPR029413">
    <property type="entry name" value="RG-lyase_II"/>
</dbReference>
<evidence type="ECO:0000313" key="4">
    <source>
        <dbReference type="Proteomes" id="UP000076962"/>
    </source>
</evidence>
<organism evidence="3 4">
    <name type="scientific">Candidatus Thiomargarita nelsonii</name>
    <dbReference type="NCBI Taxonomy" id="1003181"/>
    <lineage>
        <taxon>Bacteria</taxon>
        <taxon>Pseudomonadati</taxon>
        <taxon>Pseudomonadota</taxon>
        <taxon>Gammaproteobacteria</taxon>
        <taxon>Thiotrichales</taxon>
        <taxon>Thiotrichaceae</taxon>
        <taxon>Thiomargarita</taxon>
    </lineage>
</organism>
<evidence type="ECO:0000313" key="3">
    <source>
        <dbReference type="EMBL" id="OAD21334.1"/>
    </source>
</evidence>